<evidence type="ECO:0000313" key="1">
    <source>
        <dbReference type="Ensembl" id="ENSP00000491491.1"/>
    </source>
</evidence>
<dbReference type="Ensembl" id="ENST00000640119.1">
    <property type="protein sequence ID" value="ENSP00000491491.1"/>
    <property type="gene ID" value="ENSG00000153187.21"/>
</dbReference>
<reference evidence="1 2" key="1">
    <citation type="journal article" date="2001" name="Nature">
        <title>Initial sequencing and analysis of the human genome.</title>
        <authorList>
            <consortium name="International Human Genome Sequencing Consortium"/>
            <person name="Lander E.S."/>
            <person name="Linton L.M."/>
            <person name="Birren B."/>
            <person name="Nusbaum C."/>
            <person name="Zody M.C."/>
            <person name="Baldwin J."/>
            <person name="Devon K."/>
            <person name="Dewar K."/>
            <person name="Doyle M."/>
            <person name="FitzHugh W."/>
            <person name="Funke R."/>
            <person name="Gage D."/>
            <person name="Harris K."/>
            <person name="Heaford A."/>
            <person name="Howland J."/>
            <person name="Kann L."/>
            <person name="Lehoczky J."/>
            <person name="LeVine R."/>
            <person name="McEwan P."/>
            <person name="McKernan K."/>
            <person name="Meldrim J."/>
            <person name="Mesirov J.P."/>
            <person name="Miranda C."/>
            <person name="Morris W."/>
            <person name="Naylor J."/>
            <person name="Raymond C."/>
            <person name="Rosetti M."/>
            <person name="Santos R."/>
            <person name="Sheridan A."/>
            <person name="Sougnez C."/>
            <person name="Stange-Thomann N."/>
            <person name="Stojanovic N."/>
            <person name="Subramanian A."/>
            <person name="Wyman D."/>
            <person name="Rogers J."/>
            <person name="Sulston J."/>
            <person name="Ainscough R."/>
            <person name="Beck S."/>
            <person name="Bentley D."/>
            <person name="Burton J."/>
            <person name="Clee C."/>
            <person name="Carter N."/>
            <person name="Coulson A."/>
            <person name="Deadman R."/>
            <person name="Deloukas P."/>
            <person name="Dunham A."/>
            <person name="Dunham I."/>
            <person name="Durbin R."/>
            <person name="French L."/>
            <person name="Grafham D."/>
            <person name="Gregory S."/>
            <person name="Hubbard T."/>
            <person name="Humphray S."/>
            <person name="Hunt A."/>
            <person name="Jones M."/>
            <person name="Lloyd C."/>
            <person name="McMurray A."/>
            <person name="Matthews L."/>
            <person name="Mercer S."/>
            <person name="Milne S."/>
            <person name="Mullikin J.C."/>
            <person name="Mungall A."/>
            <person name="Plumb R."/>
            <person name="Ross M."/>
            <person name="Shownkeen R."/>
            <person name="Sims S."/>
            <person name="Waterston R.H."/>
            <person name="Wilson R.K."/>
            <person name="Hillier L.W."/>
            <person name="McPherson J.D."/>
            <person name="Marra M.A."/>
            <person name="Mardis E.R."/>
            <person name="Fulton L.A."/>
            <person name="Chinwalla A.T."/>
            <person name="Pepin K.H."/>
            <person name="Gish W.R."/>
            <person name="Chissoe S.L."/>
            <person name="Wendl M.C."/>
            <person name="Delehaunty K.D."/>
            <person name="Miner T.L."/>
            <person name="Delehaunty A."/>
            <person name="Kramer J.B."/>
            <person name="Cook L.L."/>
            <person name="Fulton R.S."/>
            <person name="Johnson D.L."/>
            <person name="Minx P.J."/>
            <person name="Clifton S.W."/>
            <person name="Hawkins T."/>
            <person name="Branscomb E."/>
            <person name="Predki P."/>
            <person name="Richardson P."/>
            <person name="Wenning S."/>
            <person name="Slezak T."/>
            <person name="Doggett N."/>
            <person name="Cheng J.F."/>
            <person name="Olsen A."/>
            <person name="Lucas S."/>
            <person name="Elkin C."/>
            <person name="Uberbacher E."/>
            <person name="Frazier M."/>
            <person name="Gibbs R.A."/>
            <person name="Muzny D.M."/>
            <person name="Scherer S.E."/>
            <person name="Bouck J.B."/>
            <person name="Sodergren E.J."/>
            <person name="Worley K.C."/>
            <person name="Rives C.M."/>
            <person name="Gorrell J.H."/>
            <person name="Metzker M.L."/>
            <person name="Naylor S.L."/>
            <person name="Kucherlapati R.S."/>
            <person name="Nelson D.L."/>
            <person name="Weinstock G.M."/>
            <person name="Sakaki Y."/>
            <person name="Fujiyama A."/>
            <person name="Hattori M."/>
            <person name="Yada T."/>
            <person name="Toyoda A."/>
            <person name="Itoh T."/>
            <person name="Kawagoe C."/>
            <person name="Watanabe H."/>
            <person name="Totoki Y."/>
            <person name="Taylor T."/>
            <person name="Weissenbach J."/>
            <person name="Heilig R."/>
            <person name="Saurin W."/>
            <person name="Artiguenave F."/>
            <person name="Brottier P."/>
            <person name="Bruls T."/>
            <person name="Pelletier E."/>
            <person name="Robert C."/>
            <person name="Wincker P."/>
            <person name="Smith D.R."/>
            <person name="Doucette-Stamm L."/>
            <person name="Rubenfield M."/>
            <person name="Weinstock K."/>
            <person name="Lee H.M."/>
            <person name="Dubois J."/>
            <person name="Rosenthal A."/>
            <person name="Platzer M."/>
            <person name="Nyakatura G."/>
            <person name="Taudien S."/>
            <person name="Rump A."/>
            <person name="Yang H."/>
            <person name="Yu J."/>
            <person name="Wang J."/>
            <person name="Huang G."/>
            <person name="Gu J."/>
            <person name="Hood L."/>
            <person name="Rowen L."/>
            <person name="Madan A."/>
            <person name="Qin S."/>
            <person name="Davis R.W."/>
            <person name="Federspiel N.A."/>
            <person name="Abola A.P."/>
            <person name="Proctor M.J."/>
            <person name="Myers R.M."/>
            <person name="Schmutz J."/>
            <person name="Dickson M."/>
            <person name="Grimwood J."/>
            <person name="Cox D.R."/>
            <person name="Olson M.V."/>
            <person name="Kaul R."/>
            <person name="Raymond C."/>
            <person name="Shimizu N."/>
            <person name="Kawasaki K."/>
            <person name="Minoshima S."/>
            <person name="Evans G.A."/>
            <person name="Athanasiou M."/>
            <person name="Schultz R."/>
            <person name="Roe B.A."/>
            <person name="Chen F."/>
            <person name="Pan H."/>
            <person name="Ramser J."/>
            <person name="Lehrach H."/>
            <person name="Reinhardt R."/>
            <person name="McCombie W.R."/>
            <person name="de la Bastide M."/>
            <person name="Dedhia N."/>
            <person name="Blocker H."/>
            <person name="Hornischer K."/>
            <person name="Nordsiek G."/>
            <person name="Agarwala R."/>
            <person name="Aravind L."/>
            <person name="Bailey J.A."/>
            <person name="Bateman A."/>
            <person name="Batzoglou S."/>
            <person name="Birney E."/>
            <person name="Bork P."/>
            <person name="Brown D.G."/>
            <person name="Burge C.B."/>
            <person name="Cerutti L."/>
            <person name="Chen H.C."/>
            <person name="Church D."/>
            <person name="Clamp M."/>
            <person name="Copley R.R."/>
            <person name="Doerks T."/>
            <person name="Eddy S.R."/>
            <person name="Eichler E.E."/>
            <person name="Furey T.S."/>
            <person name="Galagan J."/>
            <person name="Gilbert J.G."/>
            <person name="Harmon C."/>
            <person name="Hayashizaki Y."/>
            <person name="Haussler D."/>
            <person name="Hermjakob H."/>
            <person name="Hokamp K."/>
            <person name="Jang W."/>
            <person name="Johnson L.S."/>
            <person name="Jones T.A."/>
            <person name="Kasif S."/>
            <person name="Kaspryzk A."/>
            <person name="Kennedy S."/>
            <person name="Kent W.J."/>
            <person name="Kitts P."/>
            <person name="Koonin E.V."/>
            <person name="Korf I."/>
            <person name="Kulp D."/>
            <person name="Lancet D."/>
            <person name="Lowe T.M."/>
            <person name="McLysaght A."/>
            <person name="Mikkelsen T."/>
            <person name="Moran J.V."/>
            <person name="Mulder N."/>
            <person name="Pollara V.J."/>
            <person name="Ponting C.P."/>
            <person name="Schuler G."/>
            <person name="Schultz J."/>
            <person name="Slater G."/>
            <person name="Smit A.F."/>
            <person name="Stupka E."/>
            <person name="Szustakowski J."/>
            <person name="Thierry-Mieg D."/>
            <person name="Thierry-Mieg J."/>
            <person name="Wagner L."/>
            <person name="Wallis J."/>
            <person name="Wheeler R."/>
            <person name="Williams A."/>
            <person name="Wolf Y.I."/>
            <person name="Wolfe K.H."/>
            <person name="Yang S.P."/>
            <person name="Yeh R.F."/>
            <person name="Collins F."/>
            <person name="Guyer M.S."/>
            <person name="Peterson J."/>
            <person name="Felsenfeld A."/>
            <person name="Wetterstrand K.A."/>
            <person name="Patrinos A."/>
            <person name="Morgan M.J."/>
            <person name="de Jong P."/>
            <person name="Catanese J.J."/>
            <person name="Osoegawa K."/>
            <person name="Shizuya H."/>
            <person name="Choi S."/>
            <person name="Chen Y.J."/>
        </authorList>
    </citation>
    <scope>NUCLEOTIDE SEQUENCE [LARGE SCALE GENOMIC DNA]</scope>
</reference>
<dbReference type="OrthoDB" id="445357at2759"/>
<dbReference type="OpenTargets" id="ENSG00000153187"/>
<dbReference type="GeneTree" id="ENSGT00940000156546"/>
<accession>A0A1W2PPE9</accession>
<reference evidence="6" key="5">
    <citation type="journal article" date="2011" name="BMC Syst. Biol.">
        <title>Initial characterization of the human central proteome.</title>
        <authorList>
            <person name="Burkard T.R."/>
            <person name="Planyavsky M."/>
            <person name="Kaupe I."/>
            <person name="Breitwieser F.P."/>
            <person name="Burckstummer T."/>
            <person name="Bennett K.L."/>
            <person name="Superti-Furga G."/>
            <person name="Colinge J."/>
        </authorList>
    </citation>
    <scope>IDENTIFICATION BY MASS SPECTROMETRY [LARGE SCALE ANALYSIS]</scope>
</reference>
<reference evidence="1 2" key="3">
    <citation type="journal article" date="2006" name="Nature">
        <title>The DNA sequence and biological annotation of human chromosome 1.</title>
        <authorList>
            <person name="Gregory S.G."/>
            <person name="Barlow K.F."/>
            <person name="McLay K.E."/>
            <person name="Kaul R."/>
            <person name="Swarbreck D."/>
            <person name="Dunham A."/>
            <person name="Scott C.E."/>
            <person name="Howe K.L."/>
            <person name="Woodfine K."/>
            <person name="Spencer C.C."/>
            <person name="Jones M.C."/>
            <person name="Gillson C."/>
            <person name="Searle S."/>
            <person name="Zhou Y."/>
            <person name="Kokocinski F."/>
            <person name="McDonald L."/>
            <person name="Evans R."/>
            <person name="Phillips K."/>
            <person name="Atkinson A."/>
            <person name="Cooper R."/>
            <person name="Jones C."/>
            <person name="Hall R.E."/>
            <person name="Andrews T.D."/>
            <person name="Lloyd C."/>
            <person name="Ainscough R."/>
            <person name="Almeida J.P."/>
            <person name="Ambrose K.D."/>
            <person name="Anderson F."/>
            <person name="Andrew R.W."/>
            <person name="Ashwell R.I."/>
            <person name="Aubin K."/>
            <person name="Babbage A.K."/>
            <person name="Bagguley C.L."/>
            <person name="Bailey J."/>
            <person name="Beasley H."/>
            <person name="Bethel G."/>
            <person name="Bird C.P."/>
            <person name="Bray-Allen S."/>
            <person name="Brown J.Y."/>
            <person name="Brown A.J."/>
            <person name="Buckley D."/>
            <person name="Burton J."/>
            <person name="Bye J."/>
            <person name="Carder C."/>
            <person name="Chapman J.C."/>
            <person name="Clark S.Y."/>
            <person name="Clarke G."/>
            <person name="Clee C."/>
            <person name="Cobley V."/>
            <person name="Collier R.E."/>
            <person name="Corby N."/>
            <person name="Coville G.J."/>
            <person name="Davies J."/>
            <person name="Deadman R."/>
            <person name="Dunn M."/>
            <person name="Earthrowl M."/>
            <person name="Ellington A.G."/>
            <person name="Errington H."/>
            <person name="Frankish A."/>
            <person name="Frankland J."/>
            <person name="French L."/>
            <person name="Garner P."/>
            <person name="Garnett J."/>
            <person name="Gay L."/>
            <person name="Ghori M.R."/>
            <person name="Gibson R."/>
            <person name="Gilby L.M."/>
            <person name="Gillett W."/>
            <person name="Glithero R.J."/>
            <person name="Grafham D.V."/>
            <person name="Griffiths C."/>
            <person name="Griffiths-Jones S."/>
            <person name="Grocock R."/>
            <person name="Hammond S."/>
            <person name="Harrison E.S."/>
            <person name="Hart E."/>
            <person name="Haugen E."/>
            <person name="Heath P.D."/>
            <person name="Holmes S."/>
            <person name="Holt K."/>
            <person name="Howden P.J."/>
            <person name="Hunt A.R."/>
            <person name="Hunt S.E."/>
            <person name="Hunter G."/>
            <person name="Isherwood J."/>
            <person name="James R."/>
            <person name="Johnson C."/>
            <person name="Johnson D."/>
            <person name="Joy A."/>
            <person name="Kay M."/>
            <person name="Kershaw J.K."/>
            <person name="Kibukawa M."/>
            <person name="Kimberley A.M."/>
            <person name="King A."/>
            <person name="Knights A.J."/>
            <person name="Lad H."/>
            <person name="Laird G."/>
            <person name="Lawlor S."/>
            <person name="Leongamornlert D.A."/>
            <person name="Lloyd D.M."/>
            <person name="Loveland J."/>
            <person name="Lovell J."/>
            <person name="Lush M.J."/>
            <person name="Lyne R."/>
            <person name="Martin S."/>
            <person name="Mashreghi-Mohammadi M."/>
            <person name="Matthews L."/>
            <person name="Matthews N.S."/>
            <person name="McLaren S."/>
            <person name="Milne S."/>
            <person name="Mistry S."/>
            <person name="Moore M.J."/>
            <person name="Nickerson T."/>
            <person name="O'Dell C.N."/>
            <person name="Oliver K."/>
            <person name="Palmeiri A."/>
            <person name="Palmer S.A."/>
            <person name="Parker A."/>
            <person name="Patel D."/>
            <person name="Pearce A.V."/>
            <person name="Peck A.I."/>
            <person name="Pelan S."/>
            <person name="Phelps K."/>
            <person name="Phillimore B.J."/>
            <person name="Plumb R."/>
            <person name="Rajan J."/>
            <person name="Raymond C."/>
            <person name="Rouse G."/>
            <person name="Saenphimmachak C."/>
            <person name="Sehra H.K."/>
            <person name="Sheridan E."/>
            <person name="Shownkeen R."/>
            <person name="Sims S."/>
            <person name="Skuce C.D."/>
            <person name="Smith M."/>
            <person name="Steward C."/>
            <person name="Subramanian S."/>
            <person name="Sycamore N."/>
            <person name="Tracey A."/>
            <person name="Tromans A."/>
            <person name="Van Helmond Z."/>
            <person name="Wall M."/>
            <person name="Wallis J.M."/>
            <person name="White S."/>
            <person name="Whitehead S.L."/>
            <person name="Wilkinson J.E."/>
            <person name="Willey D.L."/>
            <person name="Williams H."/>
            <person name="Wilming L."/>
            <person name="Wray P.W."/>
            <person name="Wu Z."/>
            <person name="Coulson A."/>
            <person name="Vaudin M."/>
            <person name="Sulston J.E."/>
            <person name="Durbin R."/>
            <person name="Hubbard T."/>
            <person name="Wooster R."/>
            <person name="Dunham I."/>
            <person name="Carter N.P."/>
            <person name="McVean G."/>
            <person name="Ross M.T."/>
            <person name="Harrow J."/>
            <person name="Olson M.V."/>
            <person name="Beck S."/>
            <person name="Rogers J."/>
            <person name="Bentley D.R."/>
            <person name="Banerjee R."/>
            <person name="Bryant S.P."/>
            <person name="Burford D.C."/>
            <person name="Burrill W.D."/>
            <person name="Clegg S.M."/>
            <person name="Dhami P."/>
            <person name="Dovey O."/>
            <person name="Faulkner L.M."/>
            <person name="Gribble S.M."/>
            <person name="Langford C.F."/>
            <person name="Pandian R.D."/>
            <person name="Porter K.M."/>
            <person name="Prigmore E."/>
        </authorList>
    </citation>
    <scope>NUCLEOTIDE SEQUENCE [LARGE SCALE GENOMIC DNA]</scope>
</reference>
<dbReference type="Ensembl" id="ENST00000640119.1">
    <property type="protein sequence ID" value="ENSP00000491491.1"/>
    <property type="gene ID" value="ENSG00000153187.22"/>
</dbReference>
<dbReference type="Proteomes" id="UP000005640">
    <property type="component" value="Chromosome 1"/>
</dbReference>
<reference evidence="1 2" key="2">
    <citation type="journal article" date="2004" name="Nature">
        <title>Finishing the euchromatic sequence of the human genome.</title>
        <authorList>
            <consortium name="International Human Genome Sequencing Consortium"/>
        </authorList>
    </citation>
    <scope>NUCLEOTIDE SEQUENCE [LARGE SCALE GENOMIC DNA]</scope>
</reference>
<evidence type="ECO:0007829" key="6">
    <source>
        <dbReference type="PubMed" id="21269460"/>
    </source>
</evidence>
<dbReference type="ExpressionAtlas" id="A0A1W2PPE9">
    <property type="expression patterns" value="baseline and differential"/>
</dbReference>
<dbReference type="MassIVE" id="A0A1W2PPE9"/>
<reference evidence="5" key="4">
    <citation type="journal article" date="2009" name="Science">
        <title>Lysine acetylation targets protein complexes and co-regulates major cellular functions.</title>
        <authorList>
            <person name="Choudhary C."/>
            <person name="Kumar C."/>
            <person name="Gnad F."/>
            <person name="Nielsen M.L."/>
            <person name="Rehman M."/>
            <person name="Walther T.C."/>
            <person name="Olsen J.V."/>
            <person name="Mann M."/>
        </authorList>
    </citation>
    <scope>IDENTIFICATION BY MASS SPECTROMETRY [LARGE SCALE ANALYSIS]</scope>
</reference>
<dbReference type="SMR" id="A0A1W2PPE9"/>
<sequence length="48" mass="5503">GFKKQMADTGKLNTLLQRAPQCLGKFIEIAARKKRNFILDQETLPSQR</sequence>
<protein>
    <submittedName>
        <fullName evidence="1">Heterogeneous nuclear ribonucleoprotein U</fullName>
    </submittedName>
</protein>
<proteinExistence type="evidence at protein level"/>
<evidence type="ECO:0007829" key="4">
    <source>
        <dbReference type="ProteomicsDB" id="A0A1W2PPE9"/>
    </source>
</evidence>
<reference evidence="7" key="6">
    <citation type="journal article" date="2017" name="Nat. Struct. Mol. Biol.">
        <title>Site-specific mapping of the human SUMO proteome reveals co-modification with phosphorylation.</title>
        <authorList>
            <person name="Hendriks I.A."/>
            <person name="Lyon D."/>
            <person name="Young C."/>
            <person name="Jensen L.J."/>
            <person name="Vertegaal A.C."/>
            <person name="Nielsen M.L."/>
        </authorList>
    </citation>
    <scope>IDENTIFICATION BY MASS SPECTROMETRY [LARGE SCALE ANALYSIS]</scope>
</reference>
<name>A0A1W2PPE9_HUMAN</name>
<feature type="non-terminal residue" evidence="1">
    <location>
        <position position="1"/>
    </location>
</feature>
<evidence type="ECO:0007829" key="3">
    <source>
        <dbReference type="PeptideAtlas" id="A0A1W2PPE9"/>
    </source>
</evidence>
<keyword evidence="2" id="KW-1185">Reference proteome</keyword>
<dbReference type="EMBL" id="BX323046">
    <property type="status" value="NOT_ANNOTATED_CDS"/>
    <property type="molecule type" value="Genomic_DNA"/>
</dbReference>
<gene>
    <name evidence="1" type="primary">HNRNPU</name>
</gene>
<keyword evidence="3 4" id="KW-1267">Proteomics identification</keyword>
<dbReference type="VEuPathDB" id="HostDB:ENSG00000153187"/>
<evidence type="ECO:0007829" key="5">
    <source>
        <dbReference type="PubMed" id="19608861"/>
    </source>
</evidence>
<organism evidence="1 2">
    <name type="scientific">Homo sapiens</name>
    <name type="common">Human</name>
    <dbReference type="NCBI Taxonomy" id="9606"/>
    <lineage>
        <taxon>Eukaryota</taxon>
        <taxon>Metazoa</taxon>
        <taxon>Chordata</taxon>
        <taxon>Craniata</taxon>
        <taxon>Vertebrata</taxon>
        <taxon>Euteleostomi</taxon>
        <taxon>Mammalia</taxon>
        <taxon>Eutheria</taxon>
        <taxon>Euarchontoglires</taxon>
        <taxon>Primates</taxon>
        <taxon>Haplorrhini</taxon>
        <taxon>Catarrhini</taxon>
        <taxon>Hominidae</taxon>
        <taxon>Homo</taxon>
    </lineage>
</organism>
<dbReference type="ChiTaRS" id="HNRNPU">
    <property type="organism name" value="human"/>
</dbReference>
<evidence type="ECO:0000313" key="2">
    <source>
        <dbReference type="Proteomes" id="UP000005640"/>
    </source>
</evidence>
<reference evidence="1" key="8">
    <citation type="submission" date="2025-09" db="UniProtKB">
        <authorList>
            <consortium name="Ensembl"/>
        </authorList>
    </citation>
    <scope>IDENTIFICATION</scope>
</reference>
<dbReference type="AlphaFoldDB" id="A0A1W2PPE9"/>
<evidence type="ECO:0007829" key="7">
    <source>
        <dbReference type="PubMed" id="28112733"/>
    </source>
</evidence>
<dbReference type="HGNC" id="HGNC:5048">
    <property type="gene designation" value="HNRNPU"/>
</dbReference>
<reference evidence="1" key="7">
    <citation type="submission" date="2025-08" db="UniProtKB">
        <authorList>
            <consortium name="Ensembl"/>
        </authorList>
    </citation>
    <scope>IDENTIFICATION</scope>
</reference>
<dbReference type="Bgee" id="ENSG00000153187">
    <property type="expression patterns" value="Expressed in sperm and 210 other cell types or tissues"/>
</dbReference>